<gene>
    <name evidence="1" type="ORF">HPB48_007877</name>
</gene>
<organism evidence="1 2">
    <name type="scientific">Haemaphysalis longicornis</name>
    <name type="common">Bush tick</name>
    <dbReference type="NCBI Taxonomy" id="44386"/>
    <lineage>
        <taxon>Eukaryota</taxon>
        <taxon>Metazoa</taxon>
        <taxon>Ecdysozoa</taxon>
        <taxon>Arthropoda</taxon>
        <taxon>Chelicerata</taxon>
        <taxon>Arachnida</taxon>
        <taxon>Acari</taxon>
        <taxon>Parasitiformes</taxon>
        <taxon>Ixodida</taxon>
        <taxon>Ixodoidea</taxon>
        <taxon>Ixodidae</taxon>
        <taxon>Haemaphysalinae</taxon>
        <taxon>Haemaphysalis</taxon>
    </lineage>
</organism>
<dbReference type="Proteomes" id="UP000821853">
    <property type="component" value="Unassembled WGS sequence"/>
</dbReference>
<keyword evidence="2" id="KW-1185">Reference proteome</keyword>
<protein>
    <submittedName>
        <fullName evidence="1">Uncharacterized protein</fullName>
    </submittedName>
</protein>
<dbReference type="EMBL" id="JABSTR010000003">
    <property type="protein sequence ID" value="KAH9365972.1"/>
    <property type="molecule type" value="Genomic_DNA"/>
</dbReference>
<name>A0A9J6FV48_HAELO</name>
<dbReference type="VEuPathDB" id="VectorBase:HLOH_043662"/>
<comment type="caution">
    <text evidence="1">The sequence shown here is derived from an EMBL/GenBank/DDBJ whole genome shotgun (WGS) entry which is preliminary data.</text>
</comment>
<sequence>MRQKFSTRCRITKLAILPQSCILGAAKAATSISEVEGDSPSPDRHLVKLWKQRDELEEIYIAGGRTYHDLVKIRQQTAKIRRHAKLLARQR</sequence>
<reference evidence="1 2" key="1">
    <citation type="journal article" date="2020" name="Cell">
        <title>Large-Scale Comparative Analyses of Tick Genomes Elucidate Their Genetic Diversity and Vector Capacities.</title>
        <authorList>
            <consortium name="Tick Genome and Microbiome Consortium (TIGMIC)"/>
            <person name="Jia N."/>
            <person name="Wang J."/>
            <person name="Shi W."/>
            <person name="Du L."/>
            <person name="Sun Y."/>
            <person name="Zhan W."/>
            <person name="Jiang J.F."/>
            <person name="Wang Q."/>
            <person name="Zhang B."/>
            <person name="Ji P."/>
            <person name="Bell-Sakyi L."/>
            <person name="Cui X.M."/>
            <person name="Yuan T.T."/>
            <person name="Jiang B.G."/>
            <person name="Yang W.F."/>
            <person name="Lam T.T."/>
            <person name="Chang Q.C."/>
            <person name="Ding S.J."/>
            <person name="Wang X.J."/>
            <person name="Zhu J.G."/>
            <person name="Ruan X.D."/>
            <person name="Zhao L."/>
            <person name="Wei J.T."/>
            <person name="Ye R.Z."/>
            <person name="Que T.C."/>
            <person name="Du C.H."/>
            <person name="Zhou Y.H."/>
            <person name="Cheng J.X."/>
            <person name="Dai P.F."/>
            <person name="Guo W.B."/>
            <person name="Han X.H."/>
            <person name="Huang E.J."/>
            <person name="Li L.F."/>
            <person name="Wei W."/>
            <person name="Gao Y.C."/>
            <person name="Liu J.Z."/>
            <person name="Shao H.Z."/>
            <person name="Wang X."/>
            <person name="Wang C.C."/>
            <person name="Yang T.C."/>
            <person name="Huo Q.B."/>
            <person name="Li W."/>
            <person name="Chen H.Y."/>
            <person name="Chen S.E."/>
            <person name="Zhou L.G."/>
            <person name="Ni X.B."/>
            <person name="Tian J.H."/>
            <person name="Sheng Y."/>
            <person name="Liu T."/>
            <person name="Pan Y.S."/>
            <person name="Xia L.Y."/>
            <person name="Li J."/>
            <person name="Zhao F."/>
            <person name="Cao W.C."/>
        </authorList>
    </citation>
    <scope>NUCLEOTIDE SEQUENCE [LARGE SCALE GENOMIC DNA]</scope>
    <source>
        <strain evidence="1">HaeL-2018</strain>
    </source>
</reference>
<proteinExistence type="predicted"/>
<evidence type="ECO:0000313" key="2">
    <source>
        <dbReference type="Proteomes" id="UP000821853"/>
    </source>
</evidence>
<accession>A0A9J6FV48</accession>
<dbReference type="AlphaFoldDB" id="A0A9J6FV48"/>
<evidence type="ECO:0000313" key="1">
    <source>
        <dbReference type="EMBL" id="KAH9365972.1"/>
    </source>
</evidence>